<dbReference type="GO" id="GO:0016763">
    <property type="term" value="F:pentosyltransferase activity"/>
    <property type="evidence" value="ECO:0007669"/>
    <property type="project" value="TreeGrafter"/>
</dbReference>
<dbReference type="PANTHER" id="PTHR33908:SF11">
    <property type="entry name" value="MEMBRANE PROTEIN"/>
    <property type="match status" value="1"/>
</dbReference>
<evidence type="ECO:0000256" key="1">
    <source>
        <dbReference type="ARBA" id="ARBA00004651"/>
    </source>
</evidence>
<feature type="transmembrane region" description="Helical" evidence="8">
    <location>
        <begin position="212"/>
        <end position="232"/>
    </location>
</feature>
<dbReference type="Proteomes" id="UP000236728">
    <property type="component" value="Unassembled WGS sequence"/>
</dbReference>
<feature type="transmembrane region" description="Helical" evidence="8">
    <location>
        <begin position="358"/>
        <end position="378"/>
    </location>
</feature>
<keyword evidence="7 8" id="KW-0472">Membrane</keyword>
<gene>
    <name evidence="9" type="ORF">SAMN05421819_2539</name>
</gene>
<evidence type="ECO:0000256" key="8">
    <source>
        <dbReference type="SAM" id="Phobius"/>
    </source>
</evidence>
<comment type="subcellular location">
    <subcellularLocation>
        <location evidence="1">Cell membrane</location>
        <topology evidence="1">Multi-pass membrane protein</topology>
    </subcellularLocation>
</comment>
<proteinExistence type="predicted"/>
<keyword evidence="5 8" id="KW-0812">Transmembrane</keyword>
<dbReference type="PANTHER" id="PTHR33908">
    <property type="entry name" value="MANNOSYLTRANSFERASE YKCB-RELATED"/>
    <property type="match status" value="1"/>
</dbReference>
<evidence type="ECO:0000256" key="5">
    <source>
        <dbReference type="ARBA" id="ARBA00022692"/>
    </source>
</evidence>
<evidence type="ECO:0000256" key="7">
    <source>
        <dbReference type="ARBA" id="ARBA00023136"/>
    </source>
</evidence>
<evidence type="ECO:0000256" key="3">
    <source>
        <dbReference type="ARBA" id="ARBA00022676"/>
    </source>
</evidence>
<evidence type="ECO:0000313" key="10">
    <source>
        <dbReference type="Proteomes" id="UP000236728"/>
    </source>
</evidence>
<feature type="transmembrane region" description="Helical" evidence="8">
    <location>
        <begin position="70"/>
        <end position="88"/>
    </location>
</feature>
<evidence type="ECO:0000256" key="2">
    <source>
        <dbReference type="ARBA" id="ARBA00022475"/>
    </source>
</evidence>
<evidence type="ECO:0000256" key="4">
    <source>
        <dbReference type="ARBA" id="ARBA00022679"/>
    </source>
</evidence>
<feature type="transmembrane region" description="Helical" evidence="8">
    <location>
        <begin position="15"/>
        <end position="34"/>
    </location>
</feature>
<keyword evidence="4 9" id="KW-0808">Transferase</keyword>
<accession>A0A1H5ZBS8</accession>
<dbReference type="InterPro" id="IPR050297">
    <property type="entry name" value="LipidA_mod_glycosyltrf_83"/>
</dbReference>
<dbReference type="EMBL" id="FNVA01000004">
    <property type="protein sequence ID" value="SEG33107.1"/>
    <property type="molecule type" value="Genomic_DNA"/>
</dbReference>
<keyword evidence="10" id="KW-1185">Reference proteome</keyword>
<feature type="transmembrane region" description="Helical" evidence="8">
    <location>
        <begin position="176"/>
        <end position="206"/>
    </location>
</feature>
<keyword evidence="2" id="KW-1003">Cell membrane</keyword>
<keyword evidence="6 8" id="KW-1133">Transmembrane helix</keyword>
<feature type="transmembrane region" description="Helical" evidence="8">
    <location>
        <begin position="384"/>
        <end position="405"/>
    </location>
</feature>
<protein>
    <submittedName>
        <fullName evidence="9">Dolichyl-phosphate-mannose-protein mannosyltransferase</fullName>
    </submittedName>
</protein>
<dbReference type="AlphaFoldDB" id="A0A1H5ZBS8"/>
<evidence type="ECO:0000313" key="9">
    <source>
        <dbReference type="EMBL" id="SEG33107.1"/>
    </source>
</evidence>
<sequence length="445" mass="49423">MRSAYRDTTSADSTVLPYILLAAGIIRAAVVLLLRTYRTPLLWEVGPLAANLYHRLGYAEQLPGQQPWPAIFMPPGYAFWVAAFYKVFGMGPTAYIAIQVCQIGLGLVVVLLVYKLAVILVGHDCAAAAAAMTALYPPLVYLPVEFHAINLYLPLEMACIYFLAEFATARKGTTSVFLAAVCMGGLLLFRAEALALVVIFAALLLVLRGKSALIPALWFLLISFAILAPWTIRNYVFFRSLIPVCQSSGTNLWIGNNPLATGDDRYQAADDVRSALSKDTKGDVAREFGLTQIPLEIRESFRQIPFDKDSLIRKDRVLQTVAVRFIESQPKQFLRVALKKSFYFFFVDFHHEMGRRPVYWIPASLLSLLALAGLVLGWRDLDKSFLLVIVPILFSVLLGAVVFVIPRYRIVNDPLLILCAALLAPAIKRTRDGDALVDPLVRRLS</sequence>
<dbReference type="GO" id="GO:0005886">
    <property type="term" value="C:plasma membrane"/>
    <property type="evidence" value="ECO:0007669"/>
    <property type="project" value="UniProtKB-SubCell"/>
</dbReference>
<dbReference type="GO" id="GO:0009103">
    <property type="term" value="P:lipopolysaccharide biosynthetic process"/>
    <property type="evidence" value="ECO:0007669"/>
    <property type="project" value="UniProtKB-ARBA"/>
</dbReference>
<organism evidence="9 10">
    <name type="scientific">Bryocella elongata</name>
    <dbReference type="NCBI Taxonomy" id="863522"/>
    <lineage>
        <taxon>Bacteria</taxon>
        <taxon>Pseudomonadati</taxon>
        <taxon>Acidobacteriota</taxon>
        <taxon>Terriglobia</taxon>
        <taxon>Terriglobales</taxon>
        <taxon>Acidobacteriaceae</taxon>
        <taxon>Bryocella</taxon>
    </lineage>
</organism>
<reference evidence="9 10" key="1">
    <citation type="submission" date="2016-10" db="EMBL/GenBank/DDBJ databases">
        <authorList>
            <person name="de Groot N.N."/>
        </authorList>
    </citation>
    <scope>NUCLEOTIDE SEQUENCE [LARGE SCALE GENOMIC DNA]</scope>
    <source>
        <strain evidence="9 10">DSM 22489</strain>
    </source>
</reference>
<keyword evidence="3 9" id="KW-0328">Glycosyltransferase</keyword>
<feature type="transmembrane region" description="Helical" evidence="8">
    <location>
        <begin position="146"/>
        <end position="164"/>
    </location>
</feature>
<name>A0A1H5ZBS8_9BACT</name>
<evidence type="ECO:0000256" key="6">
    <source>
        <dbReference type="ARBA" id="ARBA00022989"/>
    </source>
</evidence>